<accession>A0A146KGY5</accession>
<feature type="compositionally biased region" description="Basic residues" evidence="1">
    <location>
        <begin position="13"/>
        <end position="22"/>
    </location>
</feature>
<feature type="region of interest" description="Disordered" evidence="1">
    <location>
        <begin position="1"/>
        <end position="28"/>
    </location>
</feature>
<name>A0A146KGY5_9EUKA</name>
<gene>
    <name evidence="2" type="ORF">TPC1_11984</name>
</gene>
<sequence length="434" mass="51482">KKSKPEDKDFAKRRDKVGKMKKKPDNYTNTDVKFKKLRMIDLDKRNNFEKAMTQCNNPSPAIKRDGLKSMICIQQKEPELLISNGMQALQVAFKLLNDEKKPVYEMAADFLTSIEDSPVLHQNLQFFRLNCKLQFNNNFLLNRQNFVKCLSRKHVNHLNFDFLPDLLVSMIDPTTKQKAFQIAEWLLSNDQYIHNTFQEDYFSICQQIQESATFDHLIEYLMQQEDEVCMYRLMYLLSTKNREFVSAFSAKKLPIYHADQNIQFQMNAYLYLTTRQSDFTIVNELKYEREFDLARIVRQIKGEAVIVQPDQKMDSKTYLQSLLEHIDDYQPVMECMKCLLLEKIIDEQYLKLFADKQQIMLSQNIFSPQSYVNELCKSVLKNDQFQIQFAEVVFEFRDQVDLQKFREMKIKDQIVKPCKLLLKRFPEVGLVRAL</sequence>
<organism evidence="2">
    <name type="scientific">Trepomonas sp. PC1</name>
    <dbReference type="NCBI Taxonomy" id="1076344"/>
    <lineage>
        <taxon>Eukaryota</taxon>
        <taxon>Metamonada</taxon>
        <taxon>Diplomonadida</taxon>
        <taxon>Hexamitidae</taxon>
        <taxon>Hexamitinae</taxon>
        <taxon>Trepomonas</taxon>
    </lineage>
</organism>
<dbReference type="EMBL" id="GDID01001482">
    <property type="protein sequence ID" value="JAP95124.1"/>
    <property type="molecule type" value="Transcribed_RNA"/>
</dbReference>
<dbReference type="AlphaFoldDB" id="A0A146KGY5"/>
<feature type="compositionally biased region" description="Basic and acidic residues" evidence="1">
    <location>
        <begin position="1"/>
        <end position="12"/>
    </location>
</feature>
<feature type="non-terminal residue" evidence="2">
    <location>
        <position position="434"/>
    </location>
</feature>
<protein>
    <submittedName>
        <fullName evidence="2">Uncharacterized protein</fullName>
    </submittedName>
</protein>
<feature type="non-terminal residue" evidence="2">
    <location>
        <position position="1"/>
    </location>
</feature>
<proteinExistence type="predicted"/>
<evidence type="ECO:0000256" key="1">
    <source>
        <dbReference type="SAM" id="MobiDB-lite"/>
    </source>
</evidence>
<evidence type="ECO:0000313" key="2">
    <source>
        <dbReference type="EMBL" id="JAP95124.1"/>
    </source>
</evidence>
<reference evidence="2" key="1">
    <citation type="submission" date="2015-07" db="EMBL/GenBank/DDBJ databases">
        <title>Adaptation to a free-living lifestyle via gene acquisitions in the diplomonad Trepomonas sp. PC1.</title>
        <authorList>
            <person name="Xu F."/>
            <person name="Jerlstrom-Hultqvist J."/>
            <person name="Kolisko M."/>
            <person name="Simpson A.G.B."/>
            <person name="Roger A.J."/>
            <person name="Svard S.G."/>
            <person name="Andersson J.O."/>
        </authorList>
    </citation>
    <scope>NUCLEOTIDE SEQUENCE</scope>
    <source>
        <strain evidence="2">PC1</strain>
    </source>
</reference>